<dbReference type="UniPathway" id="UPA00219"/>
<dbReference type="InterPro" id="IPR005490">
    <property type="entry name" value="LD_TPept_cat_dom"/>
</dbReference>
<sequence length="445" mass="49784">MTAIVKPALAMVSATRGGSDFSGDLMRLNRRKFLRSMTYLGAFAAIPATRAQDSLFDMFDGGASRVLRETDRDGNTAAAQALIATNEPILSFDTLHNLQLAISQYEPFVASGGWEEIPQEAYQLQLGVSSPAVVQLKRRLISSSDMPLVEYASDVFDAETDRGVKNFQARHGLIPNGQIDEPTWYAMNVPAATRLQQLYLNYTRVQNMAASLSERYVVVNIPAATIEAVAGGMVEQRHTAVVGRVERATPIMASKISQINFNPYWHVPKSLVRQDLTKYMLENPNYLTEQNIFIYDGGGQKVDPQSINWANITDAQVNYMYRQEPGAANSMGHCKINFYNPYDCYLHDTPSKALFGENARFHSSGCVRVDGVNQLVNWLLRDNGTWDQNKVDQTFASLQRLDVECQGKVPIHTTYITAWANRQGTVSFRDDVYKFDEQGKVTFEA</sequence>
<dbReference type="Pfam" id="PF03734">
    <property type="entry name" value="YkuD"/>
    <property type="match status" value="1"/>
</dbReference>
<dbReference type="GO" id="GO:0008360">
    <property type="term" value="P:regulation of cell shape"/>
    <property type="evidence" value="ECO:0007669"/>
    <property type="project" value="UniProtKB-UniRule"/>
</dbReference>
<dbReference type="PANTHER" id="PTHR41533">
    <property type="entry name" value="L,D-TRANSPEPTIDASE HI_1667-RELATED"/>
    <property type="match status" value="1"/>
</dbReference>
<dbReference type="AlphaFoldDB" id="A0A6M1SGU2"/>
<evidence type="ECO:0000256" key="2">
    <source>
        <dbReference type="ARBA" id="ARBA00005992"/>
    </source>
</evidence>
<evidence type="ECO:0000256" key="1">
    <source>
        <dbReference type="ARBA" id="ARBA00004752"/>
    </source>
</evidence>
<dbReference type="CDD" id="cd16913">
    <property type="entry name" value="YkuD_like"/>
    <property type="match status" value="1"/>
</dbReference>
<dbReference type="SUPFAM" id="SSF47090">
    <property type="entry name" value="PGBD-like"/>
    <property type="match status" value="1"/>
</dbReference>
<keyword evidence="5 7" id="KW-0573">Peptidoglycan synthesis</keyword>
<dbReference type="SUPFAM" id="SSF141523">
    <property type="entry name" value="L,D-transpeptidase catalytic domain-like"/>
    <property type="match status" value="1"/>
</dbReference>
<reference evidence="9 10" key="2">
    <citation type="submission" date="2020-03" db="EMBL/GenBank/DDBJ databases">
        <title>Devosia chinhatensis sp. nov., isolated from a hexachlorocyclohexane (HCH) dump site in India.</title>
        <authorList>
            <person name="Kumar M."/>
            <person name="Lal R."/>
        </authorList>
    </citation>
    <scope>NUCLEOTIDE SEQUENCE [LARGE SCALE GENOMIC DNA]</scope>
    <source>
        <strain evidence="9 10">H239</strain>
    </source>
</reference>
<accession>A0A6M1SGU2</accession>
<comment type="caution">
    <text evidence="9">The sequence shown here is derived from an EMBL/GenBank/DDBJ whole genome shotgun (WGS) entry which is preliminary data.</text>
</comment>
<dbReference type="EMBL" id="JAALFG010000004">
    <property type="protein sequence ID" value="NGP19049.1"/>
    <property type="molecule type" value="Genomic_DNA"/>
</dbReference>
<evidence type="ECO:0000259" key="8">
    <source>
        <dbReference type="PROSITE" id="PS52029"/>
    </source>
</evidence>
<evidence type="ECO:0000256" key="7">
    <source>
        <dbReference type="PROSITE-ProRule" id="PRU01373"/>
    </source>
</evidence>
<dbReference type="GO" id="GO:0009252">
    <property type="term" value="P:peptidoglycan biosynthetic process"/>
    <property type="evidence" value="ECO:0007669"/>
    <property type="project" value="UniProtKB-UniPathway"/>
</dbReference>
<dbReference type="RefSeq" id="WP_164535296.1">
    <property type="nucleotide sequence ID" value="NZ_JAALFG010000004.1"/>
</dbReference>
<evidence type="ECO:0000256" key="6">
    <source>
        <dbReference type="ARBA" id="ARBA00023316"/>
    </source>
</evidence>
<keyword evidence="3" id="KW-0808">Transferase</keyword>
<proteinExistence type="inferred from homology"/>
<evidence type="ECO:0000313" key="10">
    <source>
        <dbReference type="Proteomes" id="UP000474802"/>
    </source>
</evidence>
<organism evidence="9 10">
    <name type="scientific">Devosia aurantiaca</name>
    <dbReference type="NCBI Taxonomy" id="2714858"/>
    <lineage>
        <taxon>Bacteria</taxon>
        <taxon>Pseudomonadati</taxon>
        <taxon>Pseudomonadota</taxon>
        <taxon>Alphaproteobacteria</taxon>
        <taxon>Hyphomicrobiales</taxon>
        <taxon>Devosiaceae</taxon>
        <taxon>Devosia</taxon>
    </lineage>
</organism>
<comment type="pathway">
    <text evidence="1 7">Cell wall biogenesis; peptidoglycan biosynthesis.</text>
</comment>
<dbReference type="Pfam" id="PF01471">
    <property type="entry name" value="PG_binding_1"/>
    <property type="match status" value="1"/>
</dbReference>
<evidence type="ECO:0000256" key="3">
    <source>
        <dbReference type="ARBA" id="ARBA00022679"/>
    </source>
</evidence>
<name>A0A6M1SGU2_9HYPH</name>
<feature type="active site" description="Nucleophile" evidence="7">
    <location>
        <position position="366"/>
    </location>
</feature>
<keyword evidence="6 7" id="KW-0961">Cell wall biogenesis/degradation</keyword>
<dbReference type="Gene3D" id="2.40.440.10">
    <property type="entry name" value="L,D-transpeptidase catalytic domain-like"/>
    <property type="match status" value="1"/>
</dbReference>
<feature type="domain" description="L,D-TPase catalytic" evidence="8">
    <location>
        <begin position="215"/>
        <end position="394"/>
    </location>
</feature>
<dbReference type="InterPro" id="IPR002477">
    <property type="entry name" value="Peptidoglycan-bd-like"/>
</dbReference>
<evidence type="ECO:0000256" key="4">
    <source>
        <dbReference type="ARBA" id="ARBA00022960"/>
    </source>
</evidence>
<dbReference type="InterPro" id="IPR038063">
    <property type="entry name" value="Transpep_catalytic_dom"/>
</dbReference>
<dbReference type="InterPro" id="IPR036365">
    <property type="entry name" value="PGBD-like_sf"/>
</dbReference>
<dbReference type="Proteomes" id="UP000474802">
    <property type="component" value="Unassembled WGS sequence"/>
</dbReference>
<dbReference type="PROSITE" id="PS52029">
    <property type="entry name" value="LD_TPASE"/>
    <property type="match status" value="1"/>
</dbReference>
<dbReference type="GO" id="GO:0004180">
    <property type="term" value="F:carboxypeptidase activity"/>
    <property type="evidence" value="ECO:0007669"/>
    <property type="project" value="UniProtKB-ARBA"/>
</dbReference>
<dbReference type="Gene3D" id="1.10.101.10">
    <property type="entry name" value="PGBD-like superfamily/PGBD"/>
    <property type="match status" value="1"/>
</dbReference>
<evidence type="ECO:0000313" key="9">
    <source>
        <dbReference type="EMBL" id="NGP19049.1"/>
    </source>
</evidence>
<dbReference type="InterPro" id="IPR036366">
    <property type="entry name" value="PGBDSf"/>
</dbReference>
<comment type="similarity">
    <text evidence="2">Belongs to the YkuD family.</text>
</comment>
<dbReference type="PANTHER" id="PTHR41533:SF1">
    <property type="entry name" value="L,D-TRANSPEPTIDASE YCBB-RELATED"/>
    <property type="match status" value="1"/>
</dbReference>
<dbReference type="InterPro" id="IPR052905">
    <property type="entry name" value="LD-transpeptidase_YkuD-like"/>
</dbReference>
<dbReference type="GO" id="GO:0016740">
    <property type="term" value="F:transferase activity"/>
    <property type="evidence" value="ECO:0007669"/>
    <property type="project" value="UniProtKB-KW"/>
</dbReference>
<protein>
    <submittedName>
        <fullName evidence="9">L,D-transpeptidase family protein</fullName>
    </submittedName>
</protein>
<dbReference type="GO" id="GO:0071555">
    <property type="term" value="P:cell wall organization"/>
    <property type="evidence" value="ECO:0007669"/>
    <property type="project" value="UniProtKB-UniRule"/>
</dbReference>
<keyword evidence="4 7" id="KW-0133">Cell shape</keyword>
<gene>
    <name evidence="9" type="ORF">G5575_16620</name>
</gene>
<reference evidence="9 10" key="1">
    <citation type="submission" date="2020-02" db="EMBL/GenBank/DDBJ databases">
        <authorList>
            <person name="Khan S.A."/>
            <person name="Jeon C.O."/>
            <person name="Chun B.H."/>
        </authorList>
    </citation>
    <scope>NUCLEOTIDE SEQUENCE [LARGE SCALE GENOMIC DNA]</scope>
    <source>
        <strain evidence="9 10">H239</strain>
    </source>
</reference>
<keyword evidence="10" id="KW-1185">Reference proteome</keyword>
<evidence type="ECO:0000256" key="5">
    <source>
        <dbReference type="ARBA" id="ARBA00022984"/>
    </source>
</evidence>
<feature type="active site" description="Proton donor/acceptor" evidence="7">
    <location>
        <position position="347"/>
    </location>
</feature>